<evidence type="ECO:0000313" key="2">
    <source>
        <dbReference type="EMBL" id="MEO1771928.1"/>
    </source>
</evidence>
<keyword evidence="3" id="KW-1185">Reference proteome</keyword>
<name>A0ABV0EWE1_9ENTE</name>
<feature type="transmembrane region" description="Helical" evidence="1">
    <location>
        <begin position="127"/>
        <end position="150"/>
    </location>
</feature>
<dbReference type="EMBL" id="JAFREL020000003">
    <property type="protein sequence ID" value="MEO1771928.1"/>
    <property type="molecule type" value="Genomic_DNA"/>
</dbReference>
<protein>
    <submittedName>
        <fullName evidence="2">ABC-2 type transport system permease</fullName>
    </submittedName>
</protein>
<feature type="transmembrane region" description="Helical" evidence="1">
    <location>
        <begin position="17"/>
        <end position="37"/>
    </location>
</feature>
<keyword evidence="1" id="KW-1133">Transmembrane helix</keyword>
<feature type="transmembrane region" description="Helical" evidence="1">
    <location>
        <begin position="162"/>
        <end position="184"/>
    </location>
</feature>
<keyword evidence="1" id="KW-0472">Membrane</keyword>
<feature type="transmembrane region" description="Helical" evidence="1">
    <location>
        <begin position="75"/>
        <end position="95"/>
    </location>
</feature>
<feature type="transmembrane region" description="Helical" evidence="1">
    <location>
        <begin position="295"/>
        <end position="316"/>
    </location>
</feature>
<organism evidence="2 3">
    <name type="scientific">Candidatus Enterococcus ferrettii</name>
    <dbReference type="NCBI Taxonomy" id="2815324"/>
    <lineage>
        <taxon>Bacteria</taxon>
        <taxon>Bacillati</taxon>
        <taxon>Bacillota</taxon>
        <taxon>Bacilli</taxon>
        <taxon>Lactobacillales</taxon>
        <taxon>Enterococcaceae</taxon>
        <taxon>Enterococcus</taxon>
    </lineage>
</organism>
<reference evidence="2 3" key="2">
    <citation type="submission" date="2024-02" db="EMBL/GenBank/DDBJ databases">
        <title>The Genome Sequence of Enterococcus sp. DIV0159.</title>
        <authorList>
            <person name="Earl A."/>
            <person name="Manson A."/>
            <person name="Gilmore M."/>
            <person name="Sanders J."/>
            <person name="Shea T."/>
            <person name="Howe W."/>
            <person name="Livny J."/>
            <person name="Cuomo C."/>
            <person name="Neafsey D."/>
            <person name="Birren B."/>
        </authorList>
    </citation>
    <scope>NUCLEOTIDE SEQUENCE [LARGE SCALE GENOMIC DNA]</scope>
    <source>
        <strain evidence="2 3">665A</strain>
    </source>
</reference>
<feature type="transmembrane region" description="Helical" evidence="1">
    <location>
        <begin position="393"/>
        <end position="418"/>
    </location>
</feature>
<comment type="caution">
    <text evidence="2">The sequence shown here is derived from an EMBL/GenBank/DDBJ whole genome shotgun (WGS) entry which is preliminary data.</text>
</comment>
<feature type="transmembrane region" description="Helical" evidence="1">
    <location>
        <begin position="343"/>
        <end position="367"/>
    </location>
</feature>
<evidence type="ECO:0000313" key="3">
    <source>
        <dbReference type="Proteomes" id="UP000664357"/>
    </source>
</evidence>
<feature type="transmembrane region" description="Helical" evidence="1">
    <location>
        <begin position="507"/>
        <end position="526"/>
    </location>
</feature>
<feature type="transmembrane region" description="Helical" evidence="1">
    <location>
        <begin position="236"/>
        <end position="257"/>
    </location>
</feature>
<accession>A0ABV0EWE1</accession>
<sequence length="535" mass="58691">MKAVTFLFVTNLKQNRYLLLVWVIVLAGLFGAMAFYFNSLFGTQAEIDSIGETMRSPAMVSMFGAFPAEQFKTTAGLLSGMLTVFMGIFMIILNIQLAVNGTRKQEDSGLLELVRSRAVARRAPTSAAILLLIVTNGLLGFLYFGLLQLANLQDANLGGNSVFAALLASAGLMFGVLTVLLAQIANDTRQTYLLSYLIFGVCYLIRMLTDVTDPNLSWFSPLGWLTKAEIYVGNRWLPVLLLLVVTIICGSLALVLVGHRDLDRGLLPERRGRKHGGILLKNPLGLILQMERNMIIGWGIGMLVLGAAYGSVFNSIGDILKINPTYEQVLGVDALHTANEMIILNYVNLLAIIFCLLAVVCGGMILYNLKKHEEKGYLEIIHAKAVSRSKLFFSYYSVAVLAGLICLAAAVLGMALAGRFTLDQAIDQGYFWQTLGVNSLVVITFLSLAAFLVGILPKLISLLWGYLMMGFIGCYFLPLLDFSDNWRKISPLGWTDKVPVGSLSRHWFILMILLTVGLTIVGMIGYNKRDIQGGI</sequence>
<feature type="transmembrane region" description="Helical" evidence="1">
    <location>
        <begin position="191"/>
        <end position="209"/>
    </location>
</feature>
<dbReference type="Proteomes" id="UP000664357">
    <property type="component" value="Unassembled WGS sequence"/>
</dbReference>
<dbReference type="RefSeq" id="WP_207704484.1">
    <property type="nucleotide sequence ID" value="NZ_JAFREL020000003.1"/>
</dbReference>
<proteinExistence type="predicted"/>
<reference evidence="2 3" key="1">
    <citation type="submission" date="2021-03" db="EMBL/GenBank/DDBJ databases">
        <authorList>
            <person name="Gilmore M.S."/>
            <person name="Schwartzman J."/>
            <person name="Van Tyne D."/>
            <person name="Martin M."/>
            <person name="Earl A.M."/>
            <person name="Manson A.L."/>
            <person name="Straub T."/>
            <person name="Salamzade R."/>
            <person name="Saavedra J."/>
            <person name="Lebreton F."/>
            <person name="Prichula J."/>
            <person name="Schaufler K."/>
            <person name="Gaca A."/>
            <person name="Sgardioli B."/>
            <person name="Wagenaar J."/>
            <person name="Strong T."/>
        </authorList>
    </citation>
    <scope>NUCLEOTIDE SEQUENCE [LARGE SCALE GENOMIC DNA]</scope>
    <source>
        <strain evidence="2 3">665A</strain>
    </source>
</reference>
<feature type="transmembrane region" description="Helical" evidence="1">
    <location>
        <begin position="463"/>
        <end position="480"/>
    </location>
</feature>
<feature type="transmembrane region" description="Helical" evidence="1">
    <location>
        <begin position="430"/>
        <end position="456"/>
    </location>
</feature>
<evidence type="ECO:0000256" key="1">
    <source>
        <dbReference type="SAM" id="Phobius"/>
    </source>
</evidence>
<keyword evidence="1" id="KW-0812">Transmembrane</keyword>
<gene>
    <name evidence="2" type="ORF">JZO67_003910</name>
</gene>